<proteinExistence type="predicted"/>
<protein>
    <submittedName>
        <fullName evidence="2">Uncharacterized protein</fullName>
    </submittedName>
</protein>
<name>A0A1F7IG83_9BACT</name>
<evidence type="ECO:0000256" key="1">
    <source>
        <dbReference type="SAM" id="MobiDB-lite"/>
    </source>
</evidence>
<evidence type="ECO:0000313" key="2">
    <source>
        <dbReference type="EMBL" id="OGK42381.1"/>
    </source>
</evidence>
<dbReference type="STRING" id="1802056.A2954_00875"/>
<organism evidence="2 3">
    <name type="scientific">Candidatus Roizmanbacteria bacterium RIFCSPLOWO2_01_FULL_37_12</name>
    <dbReference type="NCBI Taxonomy" id="1802056"/>
    <lineage>
        <taxon>Bacteria</taxon>
        <taxon>Candidatus Roizmaniibacteriota</taxon>
    </lineage>
</organism>
<reference evidence="2 3" key="1">
    <citation type="journal article" date="2016" name="Nat. Commun.">
        <title>Thousands of microbial genomes shed light on interconnected biogeochemical processes in an aquifer system.</title>
        <authorList>
            <person name="Anantharaman K."/>
            <person name="Brown C.T."/>
            <person name="Hug L.A."/>
            <person name="Sharon I."/>
            <person name="Castelle C.J."/>
            <person name="Probst A.J."/>
            <person name="Thomas B.C."/>
            <person name="Singh A."/>
            <person name="Wilkins M.J."/>
            <person name="Karaoz U."/>
            <person name="Brodie E.L."/>
            <person name="Williams K.H."/>
            <person name="Hubbard S.S."/>
            <person name="Banfield J.F."/>
        </authorList>
    </citation>
    <scope>NUCLEOTIDE SEQUENCE [LARGE SCALE GENOMIC DNA]</scope>
</reference>
<comment type="caution">
    <text evidence="2">The sequence shown here is derived from an EMBL/GenBank/DDBJ whole genome shotgun (WGS) entry which is preliminary data.</text>
</comment>
<feature type="region of interest" description="Disordered" evidence="1">
    <location>
        <begin position="53"/>
        <end position="102"/>
    </location>
</feature>
<feature type="compositionally biased region" description="Pro residues" evidence="1">
    <location>
        <begin position="92"/>
        <end position="102"/>
    </location>
</feature>
<dbReference type="AlphaFoldDB" id="A0A1F7IG83"/>
<dbReference type="EMBL" id="MGAG01000002">
    <property type="protein sequence ID" value="OGK42381.1"/>
    <property type="molecule type" value="Genomic_DNA"/>
</dbReference>
<gene>
    <name evidence="2" type="ORF">A2954_00875</name>
</gene>
<feature type="compositionally biased region" description="Low complexity" evidence="1">
    <location>
        <begin position="63"/>
        <end position="91"/>
    </location>
</feature>
<sequence length="102" mass="10591">MSLSTKLLILTWVAIGLSISAGVGFYFGRATAPKTQGQYPPGIRSQDQMFQLVDPQSGPRGMTGIQPPIGGQQPPGGFQQPPPNTNQGGQQIPPPGGGQPLP</sequence>
<dbReference type="Proteomes" id="UP000177698">
    <property type="component" value="Unassembled WGS sequence"/>
</dbReference>
<evidence type="ECO:0000313" key="3">
    <source>
        <dbReference type="Proteomes" id="UP000177698"/>
    </source>
</evidence>
<accession>A0A1F7IG83</accession>